<proteinExistence type="predicted"/>
<evidence type="ECO:0000313" key="1">
    <source>
        <dbReference type="EMBL" id="ORD94356.1"/>
    </source>
</evidence>
<sequence>MLLGLLERVLTVVGSTNDHLETELTIQPFISLNGELEEFKKVVFTIVDQENSTDVRLFSKVWLCCSSTSTPITMITEFNDIYTNCKYTVIVAKYKFPENVINYWLSAFD</sequence>
<comment type="caution">
    <text evidence="1">The sequence shown here is derived from an EMBL/GenBank/DDBJ whole genome shotgun (WGS) entry which is preliminary data.</text>
</comment>
<keyword evidence="2" id="KW-1185">Reference proteome</keyword>
<accession>A0A1Y1S834</accession>
<dbReference type="EMBL" id="LWDP01000023">
    <property type="protein sequence ID" value="ORD94356.1"/>
    <property type="molecule type" value="Genomic_DNA"/>
</dbReference>
<name>A0A1Y1S834_9MICR</name>
<protein>
    <submittedName>
        <fullName evidence="1">Uncharacterized protein</fullName>
    </submittedName>
</protein>
<organism evidence="1 2">
    <name type="scientific">Enterospora canceri</name>
    <dbReference type="NCBI Taxonomy" id="1081671"/>
    <lineage>
        <taxon>Eukaryota</taxon>
        <taxon>Fungi</taxon>
        <taxon>Fungi incertae sedis</taxon>
        <taxon>Microsporidia</taxon>
        <taxon>Enterocytozoonidae</taxon>
        <taxon>Enterospora</taxon>
    </lineage>
</organism>
<dbReference type="VEuPathDB" id="MicrosporidiaDB:ECANGB1_833"/>
<evidence type="ECO:0000313" key="2">
    <source>
        <dbReference type="Proteomes" id="UP000192639"/>
    </source>
</evidence>
<dbReference type="Proteomes" id="UP000192639">
    <property type="component" value="Unassembled WGS sequence"/>
</dbReference>
<reference evidence="1 2" key="1">
    <citation type="journal article" date="2017" name="Environ. Microbiol.">
        <title>Decay of the glycolytic pathway and adaptation to intranuclear parasitism within Enterocytozoonidae microsporidia.</title>
        <authorList>
            <person name="Wiredu Boakye D."/>
            <person name="Jaroenlak P."/>
            <person name="Prachumwat A."/>
            <person name="Williams T.A."/>
            <person name="Bateman K.S."/>
            <person name="Itsathitphaisarn O."/>
            <person name="Sritunyalucksana K."/>
            <person name="Paszkiewicz K.H."/>
            <person name="Moore K.A."/>
            <person name="Stentiford G.D."/>
            <person name="Williams B.A."/>
        </authorList>
    </citation>
    <scope>NUCLEOTIDE SEQUENCE [LARGE SCALE GENOMIC DNA]</scope>
    <source>
        <strain evidence="1 2">GB1</strain>
    </source>
</reference>
<dbReference type="AlphaFoldDB" id="A0A1Y1S834"/>
<gene>
    <name evidence="1" type="ORF">ECANGB1_833</name>
</gene>